<evidence type="ECO:0000313" key="2">
    <source>
        <dbReference type="EMBL" id="KAF2830488.1"/>
    </source>
</evidence>
<dbReference type="EMBL" id="MU006219">
    <property type="protein sequence ID" value="KAF2830488.1"/>
    <property type="molecule type" value="Genomic_DNA"/>
</dbReference>
<feature type="region of interest" description="Disordered" evidence="1">
    <location>
        <begin position="523"/>
        <end position="559"/>
    </location>
</feature>
<sequence length="827" mass="90442">MSDPGFGRDKGINKAEETFADDANLGTPITLDQLYYPVISPWLDPLPSDLTPPSSAVESLTSSPPPNLVVVPRAKRVVPELRSKPMDPFDRPFERPIVYGDPDPANPVHTVAPSADASHADWPTKPRDETPRKSRTNKKDRFNGAIEASFALYQQLDLVPPEPNWTPPHVPHDLEQRFIASLDEYGVDRKLHGHNPLDFIKTGAGMQKALFGNKLGKAVLEKIREETDSPLRSAYNEAGPSGAPPGFSMKPPTCLSLNQPPASMSDASVGDLGMDIHRSAYNRFEQQKNFDPANRASTDRYSNRTNGTYFKAQGPDGMPHDAYLGFDSSTTFVGSRSSYAGSSAAPRATAHQQAIGFPEQNASSARDHYGTHHRSDLRFQAPQSSSALLALEQRSTDPGHPQQLNIVFNRAYNGGLDFNDVRRHIHHAPSGLFPSAQVGQQASWDFVQKADRSIAPHGFIPDGYAPAAAAVHTNRPFPMSFITDPQTAVPHDFASREYAPAAPINTKMPAPMRYEPQTAAPIPNIAIQPPSPKIPTSKKRSAGISYMSGPTKTKPRAANDTAGLPILSADKEAKREVNLQSYEPTLLAILLPWSSAMERLYALVRDPHLFTINEALANRVDPPIVRNLVSIAFYDTSVTPHKEIRYIGPGDVASITYREVNVFVDPRRAIREAEGEGRWVYVVVEGHASPESDTRPHVAIAWQKSAVTRASDSLHTVYPDNHIASKAAAPTLQKVPKGHSSLQDMAGRYAASHTHMRTASSAEVLGDNVAARASDGALTFKKEVWKMEMAGKIPLIAGQRVKLAKWKGWLDAVGAGKGKVVVWRERE</sequence>
<evidence type="ECO:0000313" key="3">
    <source>
        <dbReference type="Proteomes" id="UP000799424"/>
    </source>
</evidence>
<keyword evidence="3" id="KW-1185">Reference proteome</keyword>
<protein>
    <submittedName>
        <fullName evidence="2">Uncharacterized protein</fullName>
    </submittedName>
</protein>
<proteinExistence type="predicted"/>
<feature type="compositionally biased region" description="Basic and acidic residues" evidence="1">
    <location>
        <begin position="118"/>
        <end position="140"/>
    </location>
</feature>
<name>A0A6A7ACP8_9PLEO</name>
<accession>A0A6A7ACP8</accession>
<feature type="region of interest" description="Disordered" evidence="1">
    <location>
        <begin position="46"/>
        <end position="68"/>
    </location>
</feature>
<reference evidence="2" key="1">
    <citation type="journal article" date="2020" name="Stud. Mycol.">
        <title>101 Dothideomycetes genomes: a test case for predicting lifestyles and emergence of pathogens.</title>
        <authorList>
            <person name="Haridas S."/>
            <person name="Albert R."/>
            <person name="Binder M."/>
            <person name="Bloem J."/>
            <person name="Labutti K."/>
            <person name="Salamov A."/>
            <person name="Andreopoulos B."/>
            <person name="Baker S."/>
            <person name="Barry K."/>
            <person name="Bills G."/>
            <person name="Bluhm B."/>
            <person name="Cannon C."/>
            <person name="Castanera R."/>
            <person name="Culley D."/>
            <person name="Daum C."/>
            <person name="Ezra D."/>
            <person name="Gonzalez J."/>
            <person name="Henrissat B."/>
            <person name="Kuo A."/>
            <person name="Liang C."/>
            <person name="Lipzen A."/>
            <person name="Lutzoni F."/>
            <person name="Magnuson J."/>
            <person name="Mondo S."/>
            <person name="Nolan M."/>
            <person name="Ohm R."/>
            <person name="Pangilinan J."/>
            <person name="Park H.-J."/>
            <person name="Ramirez L."/>
            <person name="Alfaro M."/>
            <person name="Sun H."/>
            <person name="Tritt A."/>
            <person name="Yoshinaga Y."/>
            <person name="Zwiers L.-H."/>
            <person name="Turgeon B."/>
            <person name="Goodwin S."/>
            <person name="Spatafora J."/>
            <person name="Crous P."/>
            <person name="Grigoriev I."/>
        </authorList>
    </citation>
    <scope>NUCLEOTIDE SEQUENCE</scope>
    <source>
        <strain evidence="2">CBS 113818</strain>
    </source>
</reference>
<organism evidence="2 3">
    <name type="scientific">Ophiobolus disseminans</name>
    <dbReference type="NCBI Taxonomy" id="1469910"/>
    <lineage>
        <taxon>Eukaryota</taxon>
        <taxon>Fungi</taxon>
        <taxon>Dikarya</taxon>
        <taxon>Ascomycota</taxon>
        <taxon>Pezizomycotina</taxon>
        <taxon>Dothideomycetes</taxon>
        <taxon>Pleosporomycetidae</taxon>
        <taxon>Pleosporales</taxon>
        <taxon>Pleosporineae</taxon>
        <taxon>Phaeosphaeriaceae</taxon>
        <taxon>Ophiobolus</taxon>
    </lineage>
</organism>
<dbReference type="AlphaFoldDB" id="A0A6A7ACP8"/>
<feature type="compositionally biased region" description="Low complexity" evidence="1">
    <location>
        <begin position="46"/>
        <end position="55"/>
    </location>
</feature>
<feature type="region of interest" description="Disordered" evidence="1">
    <location>
        <begin position="107"/>
        <end position="140"/>
    </location>
</feature>
<evidence type="ECO:0000256" key="1">
    <source>
        <dbReference type="SAM" id="MobiDB-lite"/>
    </source>
</evidence>
<feature type="region of interest" description="Disordered" evidence="1">
    <location>
        <begin position="1"/>
        <end position="24"/>
    </location>
</feature>
<dbReference type="Proteomes" id="UP000799424">
    <property type="component" value="Unassembled WGS sequence"/>
</dbReference>
<dbReference type="OrthoDB" id="3800839at2759"/>
<gene>
    <name evidence="2" type="ORF">CC86DRAFT_452909</name>
</gene>
<feature type="region of interest" description="Disordered" evidence="1">
    <location>
        <begin position="285"/>
        <end position="316"/>
    </location>
</feature>
<feature type="compositionally biased region" description="Basic and acidic residues" evidence="1">
    <location>
        <begin position="1"/>
        <end position="17"/>
    </location>
</feature>